<evidence type="ECO:0000259" key="6">
    <source>
        <dbReference type="PROSITE" id="PS51039"/>
    </source>
</evidence>
<dbReference type="GO" id="GO:0008270">
    <property type="term" value="F:zinc ion binding"/>
    <property type="evidence" value="ECO:0007669"/>
    <property type="project" value="UniProtKB-KW"/>
</dbReference>
<dbReference type="Pfam" id="PF01428">
    <property type="entry name" value="zf-AN1"/>
    <property type="match status" value="1"/>
</dbReference>
<protein>
    <submittedName>
        <fullName evidence="7">AN1-like Zinc finger</fullName>
    </submittedName>
</protein>
<sequence>MEHELTRNKMKRLMRKRKKRKTLLLNPDAALSPEALSSPSANSPLLASTPVRVYEPDPNLTDKCLKLFFEPAESVEEIKMLRSRMTMPPSNMEELMKIQEELASSAKTECQFCHRKLQLAEQEIECLCHAIFCKKHRLPSAHNCSIDYKQTGRSKISRENPKIFEGENHKAR</sequence>
<evidence type="ECO:0000256" key="4">
    <source>
        <dbReference type="PROSITE-ProRule" id="PRU00449"/>
    </source>
</evidence>
<dbReference type="OrthoDB" id="428577at2759"/>
<feature type="domain" description="AN1-type" evidence="6">
    <location>
        <begin position="104"/>
        <end position="152"/>
    </location>
</feature>
<feature type="region of interest" description="Disordered" evidence="5">
    <location>
        <begin position="1"/>
        <end position="26"/>
    </location>
</feature>
<dbReference type="PROSITE" id="PS51039">
    <property type="entry name" value="ZF_AN1"/>
    <property type="match status" value="1"/>
</dbReference>
<dbReference type="AlphaFoldDB" id="A0A0B1STC5"/>
<evidence type="ECO:0000256" key="3">
    <source>
        <dbReference type="ARBA" id="ARBA00022833"/>
    </source>
</evidence>
<dbReference type="Gene3D" id="4.10.1110.10">
    <property type="entry name" value="AN1-like Zinc finger"/>
    <property type="match status" value="1"/>
</dbReference>
<evidence type="ECO:0000256" key="5">
    <source>
        <dbReference type="SAM" id="MobiDB-lite"/>
    </source>
</evidence>
<dbReference type="InterPro" id="IPR050652">
    <property type="entry name" value="AN1_A20_ZnFinger"/>
</dbReference>
<dbReference type="Proteomes" id="UP000053660">
    <property type="component" value="Unassembled WGS sequence"/>
</dbReference>
<feature type="compositionally biased region" description="Basic residues" evidence="5">
    <location>
        <begin position="8"/>
        <end position="22"/>
    </location>
</feature>
<dbReference type="InterPro" id="IPR035896">
    <property type="entry name" value="AN1-like_Znf"/>
</dbReference>
<keyword evidence="2 4" id="KW-0863">Zinc-finger</keyword>
<keyword evidence="1" id="KW-0479">Metal-binding</keyword>
<organism evidence="7 8">
    <name type="scientific">Oesophagostomum dentatum</name>
    <name type="common">Nodular worm</name>
    <dbReference type="NCBI Taxonomy" id="61180"/>
    <lineage>
        <taxon>Eukaryota</taxon>
        <taxon>Metazoa</taxon>
        <taxon>Ecdysozoa</taxon>
        <taxon>Nematoda</taxon>
        <taxon>Chromadorea</taxon>
        <taxon>Rhabditida</taxon>
        <taxon>Rhabditina</taxon>
        <taxon>Rhabditomorpha</taxon>
        <taxon>Strongyloidea</taxon>
        <taxon>Strongylidae</taxon>
        <taxon>Oesophagostomum</taxon>
    </lineage>
</organism>
<proteinExistence type="predicted"/>
<dbReference type="EMBL" id="KN560308">
    <property type="protein sequence ID" value="KHJ86475.1"/>
    <property type="molecule type" value="Genomic_DNA"/>
</dbReference>
<evidence type="ECO:0000256" key="1">
    <source>
        <dbReference type="ARBA" id="ARBA00022723"/>
    </source>
</evidence>
<keyword evidence="3" id="KW-0862">Zinc</keyword>
<evidence type="ECO:0000313" key="8">
    <source>
        <dbReference type="Proteomes" id="UP000053660"/>
    </source>
</evidence>
<dbReference type="PANTHER" id="PTHR10634">
    <property type="entry name" value="AN1-TYPE ZINC FINGER PROTEIN"/>
    <property type="match status" value="1"/>
</dbReference>
<dbReference type="InterPro" id="IPR000058">
    <property type="entry name" value="Znf_AN1"/>
</dbReference>
<evidence type="ECO:0000256" key="2">
    <source>
        <dbReference type="ARBA" id="ARBA00022771"/>
    </source>
</evidence>
<keyword evidence="8" id="KW-1185">Reference proteome</keyword>
<name>A0A0B1STC5_OESDE</name>
<accession>A0A0B1STC5</accession>
<dbReference type="SUPFAM" id="SSF118310">
    <property type="entry name" value="AN1-like Zinc finger"/>
    <property type="match status" value="1"/>
</dbReference>
<evidence type="ECO:0000313" key="7">
    <source>
        <dbReference type="EMBL" id="KHJ86475.1"/>
    </source>
</evidence>
<dbReference type="PANTHER" id="PTHR10634:SF67">
    <property type="entry name" value="AN1-TYPE ZINC FINGER PROTEIN 3"/>
    <property type="match status" value="1"/>
</dbReference>
<reference evidence="7 8" key="1">
    <citation type="submission" date="2014-03" db="EMBL/GenBank/DDBJ databases">
        <title>Draft genome of the hookworm Oesophagostomum dentatum.</title>
        <authorList>
            <person name="Mitreva M."/>
        </authorList>
    </citation>
    <scope>NUCLEOTIDE SEQUENCE [LARGE SCALE GENOMIC DNA]</scope>
    <source>
        <strain evidence="7 8">OD-Hann</strain>
    </source>
</reference>
<gene>
    <name evidence="7" type="ORF">OESDEN_13773</name>
</gene>
<dbReference type="SMART" id="SM00154">
    <property type="entry name" value="ZnF_AN1"/>
    <property type="match status" value="1"/>
</dbReference>